<feature type="compositionally biased region" description="Polar residues" evidence="1">
    <location>
        <begin position="1"/>
        <end position="15"/>
    </location>
</feature>
<sequence length="58" mass="6426">MLNTSPKPVNNNAVGHTSRKMGNPSYQNTSLLVLKSTYTYCYDIIALNGLANHEQLND</sequence>
<name>A0AAE9R143_STREQ</name>
<dbReference type="Proteomes" id="UP000339049">
    <property type="component" value="Unassembled WGS sequence"/>
</dbReference>
<dbReference type="EMBL" id="CABEIY010000008">
    <property type="protein sequence ID" value="VTT27342.1"/>
    <property type="molecule type" value="Genomic_DNA"/>
</dbReference>
<protein>
    <submittedName>
        <fullName evidence="2">Uncharacterized protein</fullName>
    </submittedName>
</protein>
<evidence type="ECO:0000313" key="3">
    <source>
        <dbReference type="Proteomes" id="UP000339049"/>
    </source>
</evidence>
<gene>
    <name evidence="2" type="ORF">NCTC11557_02346</name>
</gene>
<comment type="caution">
    <text evidence="2">The sequence shown here is derived from an EMBL/GenBank/DDBJ whole genome shotgun (WGS) entry which is preliminary data.</text>
</comment>
<evidence type="ECO:0000256" key="1">
    <source>
        <dbReference type="SAM" id="MobiDB-lite"/>
    </source>
</evidence>
<proteinExistence type="predicted"/>
<dbReference type="AlphaFoldDB" id="A0AAE9R143"/>
<feature type="region of interest" description="Disordered" evidence="1">
    <location>
        <begin position="1"/>
        <end position="22"/>
    </location>
</feature>
<organism evidence="2 3">
    <name type="scientific">Streptococcus dysgalactiae subsp. equisimilis</name>
    <name type="common">Streptococcus equisimilis</name>
    <dbReference type="NCBI Taxonomy" id="119602"/>
    <lineage>
        <taxon>Bacteria</taxon>
        <taxon>Bacillati</taxon>
        <taxon>Bacillota</taxon>
        <taxon>Bacilli</taxon>
        <taxon>Lactobacillales</taxon>
        <taxon>Streptococcaceae</taxon>
        <taxon>Streptococcus</taxon>
    </lineage>
</organism>
<evidence type="ECO:0000313" key="2">
    <source>
        <dbReference type="EMBL" id="VTT27342.1"/>
    </source>
</evidence>
<dbReference type="RefSeq" id="WP_003059598.1">
    <property type="nucleotide sequence ID" value="NZ_BLBL01000077.1"/>
</dbReference>
<accession>A0AAE9R143</accession>
<reference evidence="2 3" key="1">
    <citation type="submission" date="2019-05" db="EMBL/GenBank/DDBJ databases">
        <authorList>
            <consortium name="Pathogen Informatics"/>
        </authorList>
    </citation>
    <scope>NUCLEOTIDE SEQUENCE [LARGE SCALE GENOMIC DNA]</scope>
    <source>
        <strain evidence="2 3">NCTC11557</strain>
    </source>
</reference>